<dbReference type="AlphaFoldDB" id="A0A9P4QLC5"/>
<keyword evidence="1" id="KW-0812">Transmembrane</keyword>
<keyword evidence="1" id="KW-1133">Transmembrane helix</keyword>
<accession>A0A9P4QLC5</accession>
<dbReference type="Pfam" id="PF14087">
    <property type="entry name" value="DUF4267"/>
    <property type="match status" value="1"/>
</dbReference>
<proteinExistence type="predicted"/>
<evidence type="ECO:0000313" key="2">
    <source>
        <dbReference type="EMBL" id="KAF2729467.1"/>
    </source>
</evidence>
<dbReference type="EMBL" id="ML996244">
    <property type="protein sequence ID" value="KAF2729467.1"/>
    <property type="molecule type" value="Genomic_DNA"/>
</dbReference>
<protein>
    <submittedName>
        <fullName evidence="2">Uncharacterized protein</fullName>
    </submittedName>
</protein>
<keyword evidence="1" id="KW-0472">Membrane</keyword>
<gene>
    <name evidence="2" type="ORF">EJ04DRAFT_66882</name>
</gene>
<evidence type="ECO:0000256" key="1">
    <source>
        <dbReference type="SAM" id="Phobius"/>
    </source>
</evidence>
<dbReference type="InterPro" id="IPR025363">
    <property type="entry name" value="DUF4267"/>
</dbReference>
<dbReference type="Proteomes" id="UP000799444">
    <property type="component" value="Unassembled WGS sequence"/>
</dbReference>
<sequence length="132" mass="14004">MPISTSPILSVSAFIFGTIFLGFGAQYILDPRAAFQNFSPNLKYPALPADAHVMDLVMTLFGAKDLFMGFAIHASLWFGTRRSLGLILVAAAMCAGIDGYVMKTGVGTGEWNHWGYGSAVAVTGLLELGLLG</sequence>
<keyword evidence="3" id="KW-1185">Reference proteome</keyword>
<name>A0A9P4QLC5_9PLEO</name>
<organism evidence="2 3">
    <name type="scientific">Polyplosphaeria fusca</name>
    <dbReference type="NCBI Taxonomy" id="682080"/>
    <lineage>
        <taxon>Eukaryota</taxon>
        <taxon>Fungi</taxon>
        <taxon>Dikarya</taxon>
        <taxon>Ascomycota</taxon>
        <taxon>Pezizomycotina</taxon>
        <taxon>Dothideomycetes</taxon>
        <taxon>Pleosporomycetidae</taxon>
        <taxon>Pleosporales</taxon>
        <taxon>Tetraplosphaeriaceae</taxon>
        <taxon>Polyplosphaeria</taxon>
    </lineage>
</organism>
<feature type="transmembrane region" description="Helical" evidence="1">
    <location>
        <begin position="84"/>
        <end position="102"/>
    </location>
</feature>
<feature type="transmembrane region" description="Helical" evidence="1">
    <location>
        <begin position="49"/>
        <end position="72"/>
    </location>
</feature>
<evidence type="ECO:0000313" key="3">
    <source>
        <dbReference type="Proteomes" id="UP000799444"/>
    </source>
</evidence>
<comment type="caution">
    <text evidence="2">The sequence shown here is derived from an EMBL/GenBank/DDBJ whole genome shotgun (WGS) entry which is preliminary data.</text>
</comment>
<feature type="transmembrane region" description="Helical" evidence="1">
    <location>
        <begin position="7"/>
        <end position="29"/>
    </location>
</feature>
<dbReference type="OrthoDB" id="5216128at2759"/>
<reference evidence="2" key="1">
    <citation type="journal article" date="2020" name="Stud. Mycol.">
        <title>101 Dothideomycetes genomes: a test case for predicting lifestyles and emergence of pathogens.</title>
        <authorList>
            <person name="Haridas S."/>
            <person name="Albert R."/>
            <person name="Binder M."/>
            <person name="Bloem J."/>
            <person name="Labutti K."/>
            <person name="Salamov A."/>
            <person name="Andreopoulos B."/>
            <person name="Baker S."/>
            <person name="Barry K."/>
            <person name="Bills G."/>
            <person name="Bluhm B."/>
            <person name="Cannon C."/>
            <person name="Castanera R."/>
            <person name="Culley D."/>
            <person name="Daum C."/>
            <person name="Ezra D."/>
            <person name="Gonzalez J."/>
            <person name="Henrissat B."/>
            <person name="Kuo A."/>
            <person name="Liang C."/>
            <person name="Lipzen A."/>
            <person name="Lutzoni F."/>
            <person name="Magnuson J."/>
            <person name="Mondo S."/>
            <person name="Nolan M."/>
            <person name="Ohm R."/>
            <person name="Pangilinan J."/>
            <person name="Park H.-J."/>
            <person name="Ramirez L."/>
            <person name="Alfaro M."/>
            <person name="Sun H."/>
            <person name="Tritt A."/>
            <person name="Yoshinaga Y."/>
            <person name="Zwiers L.-H."/>
            <person name="Turgeon B."/>
            <person name="Goodwin S."/>
            <person name="Spatafora J."/>
            <person name="Crous P."/>
            <person name="Grigoriev I."/>
        </authorList>
    </citation>
    <scope>NUCLEOTIDE SEQUENCE</scope>
    <source>
        <strain evidence="2">CBS 125425</strain>
    </source>
</reference>